<dbReference type="EMBL" id="VYYT01000510">
    <property type="protein sequence ID" value="KAK2733318.1"/>
    <property type="molecule type" value="Genomic_DNA"/>
</dbReference>
<evidence type="ECO:0000313" key="1">
    <source>
        <dbReference type="EMBL" id="KAK2733318.1"/>
    </source>
</evidence>
<keyword evidence="2" id="KW-1185">Reference proteome</keyword>
<organism evidence="1 2">
    <name type="scientific">Colletotrichum kahawae</name>
    <name type="common">Coffee berry disease fungus</name>
    <dbReference type="NCBI Taxonomy" id="34407"/>
    <lineage>
        <taxon>Eukaryota</taxon>
        <taxon>Fungi</taxon>
        <taxon>Dikarya</taxon>
        <taxon>Ascomycota</taxon>
        <taxon>Pezizomycotina</taxon>
        <taxon>Sordariomycetes</taxon>
        <taxon>Hypocreomycetidae</taxon>
        <taxon>Glomerellales</taxon>
        <taxon>Glomerellaceae</taxon>
        <taxon>Colletotrichum</taxon>
        <taxon>Colletotrichum gloeosporioides species complex</taxon>
    </lineage>
</organism>
<comment type="caution">
    <text evidence="1">The sequence shown here is derived from an EMBL/GenBank/DDBJ whole genome shotgun (WGS) entry which is preliminary data.</text>
</comment>
<accession>A0AAD9Y166</accession>
<dbReference type="Proteomes" id="UP001281614">
    <property type="component" value="Unassembled WGS sequence"/>
</dbReference>
<sequence>MTKNCFARPAEACTSATEIATPEEIFSKNLNSARNDLYDSTTASRYREARFPTMSWDEDGYEALKIGDFPRKLVWLFCGGYRCQWLMFASTAAILTRSGR</sequence>
<gene>
    <name evidence="1" type="ORF">CKAH01_08452</name>
</gene>
<name>A0AAD9Y166_COLKA</name>
<protein>
    <submittedName>
        <fullName evidence="1">Uncharacterized protein</fullName>
    </submittedName>
</protein>
<evidence type="ECO:0000313" key="2">
    <source>
        <dbReference type="Proteomes" id="UP001281614"/>
    </source>
</evidence>
<dbReference type="AlphaFoldDB" id="A0AAD9Y166"/>
<reference evidence="1" key="1">
    <citation type="submission" date="2023-02" db="EMBL/GenBank/DDBJ databases">
        <title>Colletotrichum kahawae CIFC_Que2 genome sequencing and assembly.</title>
        <authorList>
            <person name="Baroncelli R."/>
        </authorList>
    </citation>
    <scope>NUCLEOTIDE SEQUENCE</scope>
    <source>
        <strain evidence="1">CIFC_Que2</strain>
    </source>
</reference>
<proteinExistence type="predicted"/>